<dbReference type="PANTHER" id="PTHR22055">
    <property type="entry name" value="28 KDA HEAT- AND ACID-STABLE PHOSPHOPROTEIN PDGF-ASSOCIATED PROTEIN"/>
    <property type="match status" value="1"/>
</dbReference>
<evidence type="ECO:0000259" key="2">
    <source>
        <dbReference type="Pfam" id="PF10252"/>
    </source>
</evidence>
<dbReference type="Ensembl" id="ENSCSET00000031312.1">
    <property type="protein sequence ID" value="ENSCSEP00000030905.1"/>
    <property type="gene ID" value="ENSCSEG00000019786.1"/>
</dbReference>
<evidence type="ECO:0000313" key="4">
    <source>
        <dbReference type="Proteomes" id="UP000265120"/>
    </source>
</evidence>
<dbReference type="Proteomes" id="UP000265120">
    <property type="component" value="Chromosome 8"/>
</dbReference>
<organism evidence="3 4">
    <name type="scientific">Cynoglossus semilaevis</name>
    <name type="common">Tongue sole</name>
    <dbReference type="NCBI Taxonomy" id="244447"/>
    <lineage>
        <taxon>Eukaryota</taxon>
        <taxon>Metazoa</taxon>
        <taxon>Chordata</taxon>
        <taxon>Craniata</taxon>
        <taxon>Vertebrata</taxon>
        <taxon>Euteleostomi</taxon>
        <taxon>Actinopterygii</taxon>
        <taxon>Neopterygii</taxon>
        <taxon>Teleostei</taxon>
        <taxon>Neoteleostei</taxon>
        <taxon>Acanthomorphata</taxon>
        <taxon>Carangaria</taxon>
        <taxon>Pleuronectiformes</taxon>
        <taxon>Pleuronectoidei</taxon>
        <taxon>Cynoglossidae</taxon>
        <taxon>Cynoglossinae</taxon>
        <taxon>Cynoglossus</taxon>
    </lineage>
</organism>
<name>A0A3P8X1U9_CYNSE</name>
<accession>A0A3P8X1U9</accession>
<feature type="compositionally biased region" description="Basic and acidic residues" evidence="1">
    <location>
        <begin position="42"/>
        <end position="57"/>
    </location>
</feature>
<reference evidence="3" key="2">
    <citation type="submission" date="2025-08" db="UniProtKB">
        <authorList>
            <consortium name="Ensembl"/>
        </authorList>
    </citation>
    <scope>IDENTIFICATION</scope>
</reference>
<dbReference type="InterPro" id="IPR039876">
    <property type="entry name" value="HAP28"/>
</dbReference>
<dbReference type="InterPro" id="IPR019380">
    <property type="entry name" value="Casein_kinase_sb_PP28"/>
</dbReference>
<reference evidence="3 4" key="1">
    <citation type="journal article" date="2014" name="Nat. Genet.">
        <title>Whole-genome sequence of a flatfish provides insights into ZW sex chromosome evolution and adaptation to a benthic lifestyle.</title>
        <authorList>
            <person name="Chen S."/>
            <person name="Zhang G."/>
            <person name="Shao C."/>
            <person name="Huang Q."/>
            <person name="Liu G."/>
            <person name="Zhang P."/>
            <person name="Song W."/>
            <person name="An N."/>
            <person name="Chalopin D."/>
            <person name="Volff J.N."/>
            <person name="Hong Y."/>
            <person name="Li Q."/>
            <person name="Sha Z."/>
            <person name="Zhou H."/>
            <person name="Xie M."/>
            <person name="Yu Q."/>
            <person name="Liu Y."/>
            <person name="Xiang H."/>
            <person name="Wang N."/>
            <person name="Wu K."/>
            <person name="Yang C."/>
            <person name="Zhou Q."/>
            <person name="Liao X."/>
            <person name="Yang L."/>
            <person name="Hu Q."/>
            <person name="Zhang J."/>
            <person name="Meng L."/>
            <person name="Jin L."/>
            <person name="Tian Y."/>
            <person name="Lian J."/>
            <person name="Yang J."/>
            <person name="Miao G."/>
            <person name="Liu S."/>
            <person name="Liang Z."/>
            <person name="Yan F."/>
            <person name="Li Y."/>
            <person name="Sun B."/>
            <person name="Zhang H."/>
            <person name="Zhang J."/>
            <person name="Zhu Y."/>
            <person name="Du M."/>
            <person name="Zhao Y."/>
            <person name="Schartl M."/>
            <person name="Tang Q."/>
            <person name="Wang J."/>
        </authorList>
    </citation>
    <scope>NUCLEOTIDE SEQUENCE</scope>
</reference>
<evidence type="ECO:0000313" key="3">
    <source>
        <dbReference type="Ensembl" id="ENSCSEP00000030905.1"/>
    </source>
</evidence>
<dbReference type="Pfam" id="PF10252">
    <property type="entry name" value="PP28"/>
    <property type="match status" value="1"/>
</dbReference>
<proteinExistence type="predicted"/>
<reference evidence="3" key="3">
    <citation type="submission" date="2025-09" db="UniProtKB">
        <authorList>
            <consortium name="Ensembl"/>
        </authorList>
    </citation>
    <scope>IDENTIFICATION</scope>
</reference>
<protein>
    <submittedName>
        <fullName evidence="3">Pdgfa associated protein 1a</fullName>
    </submittedName>
</protein>
<sequence>MASIIIRSVCSNLGTCKRKCWTFFAGKKGHKGRGKQFSNPEEIDRQMRAQRDLEAGVERASGSDSEEESSSDEDSDRRRNGVEGLIEIENPNRVSQKNKKVAELEESAPKELSRREREEEEEEMKEEKLMRRTNASCLIRCAPELLLPLFQNRGAWVFDGSTVRTRGGGMGWGGLK</sequence>
<dbReference type="GeneTree" id="ENSGT00390000018509"/>
<feature type="region of interest" description="Disordered" evidence="1">
    <location>
        <begin position="28"/>
        <end position="127"/>
    </location>
</feature>
<feature type="domain" description="Casein kinase substrate phosphoprotein PP28" evidence="2">
    <location>
        <begin position="90"/>
        <end position="134"/>
    </location>
</feature>
<feature type="compositionally biased region" description="Basic and acidic residues" evidence="1">
    <location>
        <begin position="100"/>
        <end position="117"/>
    </location>
</feature>
<dbReference type="AlphaFoldDB" id="A0A3P8X1U9"/>
<evidence type="ECO:0000256" key="1">
    <source>
        <dbReference type="SAM" id="MobiDB-lite"/>
    </source>
</evidence>
<keyword evidence="4" id="KW-1185">Reference proteome</keyword>
<feature type="compositionally biased region" description="Acidic residues" evidence="1">
    <location>
        <begin position="64"/>
        <end position="74"/>
    </location>
</feature>